<dbReference type="EMBL" id="JABURA010000001">
    <property type="protein sequence ID" value="NUB92830.1"/>
    <property type="molecule type" value="Genomic_DNA"/>
</dbReference>
<keyword evidence="4" id="KW-1185">Reference proteome</keyword>
<name>A0A8J8KCV8_9EURY</name>
<dbReference type="EMBL" id="JABUQZ010000001">
    <property type="protein sequence ID" value="NUC71258.1"/>
    <property type="molecule type" value="Genomic_DNA"/>
</dbReference>
<dbReference type="AlphaFoldDB" id="A0A8J8KCV8"/>
<sequence>MTLEQFTRDEGQVARRYEYGDETVVAVDFGAEHASASVDTVDDTVIVVVDDDQYEFELPEGADDAHTFIKNGVLTVEVEGDL</sequence>
<organism evidence="1 3">
    <name type="scientific">Haloterrigena gelatinilytica</name>
    <dbReference type="NCBI Taxonomy" id="2741724"/>
    <lineage>
        <taxon>Archaea</taxon>
        <taxon>Methanobacteriati</taxon>
        <taxon>Methanobacteriota</taxon>
        <taxon>Stenosarchaea group</taxon>
        <taxon>Halobacteria</taxon>
        <taxon>Halobacteriales</taxon>
        <taxon>Natrialbaceae</taxon>
        <taxon>Haloterrigena</taxon>
    </lineage>
</organism>
<evidence type="ECO:0000313" key="3">
    <source>
        <dbReference type="Proteomes" id="UP000728647"/>
    </source>
</evidence>
<protein>
    <submittedName>
        <fullName evidence="1">Hsp20/alpha crystallin family protein</fullName>
    </submittedName>
</protein>
<dbReference type="RefSeq" id="WP_174679299.1">
    <property type="nucleotide sequence ID" value="NZ_JABUQZ010000001.1"/>
</dbReference>
<dbReference type="InterPro" id="IPR055551">
    <property type="entry name" value="DUF7127"/>
</dbReference>
<dbReference type="Proteomes" id="UP000728647">
    <property type="component" value="Unassembled WGS sequence"/>
</dbReference>
<evidence type="ECO:0000313" key="1">
    <source>
        <dbReference type="EMBL" id="NUB92830.1"/>
    </source>
</evidence>
<dbReference type="OrthoDB" id="304071at2157"/>
<dbReference type="Pfam" id="PF23444">
    <property type="entry name" value="DUF7127"/>
    <property type="match status" value="1"/>
</dbReference>
<reference evidence="1 4" key="1">
    <citation type="submission" date="2020-06" db="EMBL/GenBank/DDBJ databases">
        <title>Haloterrigena sp. nov., an extremely halophilic archaeon isolated from a saline sediment.</title>
        <authorList>
            <person name="Liu B.-B."/>
        </authorList>
    </citation>
    <scope>NUCLEOTIDE SEQUENCE</scope>
    <source>
        <strain evidence="1">SYSU A121-1</strain>
        <strain evidence="2 4">SYSU A558-1</strain>
    </source>
</reference>
<accession>A0A8J8KCV8</accession>
<proteinExistence type="predicted"/>
<evidence type="ECO:0000313" key="4">
    <source>
        <dbReference type="Proteomes" id="UP001016761"/>
    </source>
</evidence>
<dbReference type="Proteomes" id="UP001016761">
    <property type="component" value="Unassembled WGS sequence"/>
</dbReference>
<comment type="caution">
    <text evidence="1">The sequence shown here is derived from an EMBL/GenBank/DDBJ whole genome shotgun (WGS) entry which is preliminary data.</text>
</comment>
<evidence type="ECO:0000313" key="2">
    <source>
        <dbReference type="EMBL" id="NUC71258.1"/>
    </source>
</evidence>
<gene>
    <name evidence="1" type="ORF">HT576_17640</name>
    <name evidence="2" type="ORF">HTZ84_02835</name>
</gene>